<dbReference type="Proteomes" id="UP000035763">
    <property type="component" value="Unassembled WGS sequence"/>
</dbReference>
<feature type="domain" description="HTH luxR-type" evidence="6">
    <location>
        <begin position="164"/>
        <end position="229"/>
    </location>
</feature>
<evidence type="ECO:0000313" key="8">
    <source>
        <dbReference type="EMBL" id="CCH73866.1"/>
    </source>
</evidence>
<evidence type="ECO:0000256" key="4">
    <source>
        <dbReference type="ARBA" id="ARBA00023163"/>
    </source>
</evidence>
<dbReference type="CDD" id="cd06170">
    <property type="entry name" value="LuxR_C_like"/>
    <property type="match status" value="1"/>
</dbReference>
<dbReference type="InterPro" id="IPR039420">
    <property type="entry name" value="WalR-like"/>
</dbReference>
<dbReference type="STRING" id="1193182.BN11_340017"/>
<dbReference type="PROSITE" id="PS50110">
    <property type="entry name" value="RESPONSE_REGULATORY"/>
    <property type="match status" value="1"/>
</dbReference>
<protein>
    <submittedName>
        <fullName evidence="8">Two-component response regulator (YxjM)</fullName>
    </submittedName>
</protein>
<keyword evidence="3" id="KW-0238">DNA-binding</keyword>
<dbReference type="PRINTS" id="PR00038">
    <property type="entry name" value="HTHLUXR"/>
</dbReference>
<dbReference type="SMART" id="SM00448">
    <property type="entry name" value="REC"/>
    <property type="match status" value="1"/>
</dbReference>
<keyword evidence="4" id="KW-0804">Transcription</keyword>
<organism evidence="8 9">
    <name type="scientific">Nostocoides australiense Ben110</name>
    <dbReference type="NCBI Taxonomy" id="1193182"/>
    <lineage>
        <taxon>Bacteria</taxon>
        <taxon>Bacillati</taxon>
        <taxon>Actinomycetota</taxon>
        <taxon>Actinomycetes</taxon>
        <taxon>Micrococcales</taxon>
        <taxon>Intrasporangiaceae</taxon>
        <taxon>Nostocoides</taxon>
    </lineage>
</organism>
<dbReference type="InterPro" id="IPR058245">
    <property type="entry name" value="NreC/VraR/RcsB-like_REC"/>
</dbReference>
<dbReference type="CDD" id="cd17535">
    <property type="entry name" value="REC_NarL-like"/>
    <property type="match status" value="1"/>
</dbReference>
<evidence type="ECO:0000256" key="5">
    <source>
        <dbReference type="PROSITE-ProRule" id="PRU00169"/>
    </source>
</evidence>
<keyword evidence="1 5" id="KW-0597">Phosphoprotein</keyword>
<dbReference type="Gene3D" id="3.40.50.2300">
    <property type="match status" value="1"/>
</dbReference>
<dbReference type="Pfam" id="PF00072">
    <property type="entry name" value="Response_reg"/>
    <property type="match status" value="1"/>
</dbReference>
<evidence type="ECO:0000259" key="6">
    <source>
        <dbReference type="PROSITE" id="PS50043"/>
    </source>
</evidence>
<keyword evidence="9" id="KW-1185">Reference proteome</keyword>
<dbReference type="PANTHER" id="PTHR43214">
    <property type="entry name" value="TWO-COMPONENT RESPONSE REGULATOR"/>
    <property type="match status" value="1"/>
</dbReference>
<dbReference type="GO" id="GO:0006355">
    <property type="term" value="P:regulation of DNA-templated transcription"/>
    <property type="evidence" value="ECO:0007669"/>
    <property type="project" value="InterPro"/>
</dbReference>
<dbReference type="InterPro" id="IPR000792">
    <property type="entry name" value="Tscrpt_reg_LuxR_C"/>
</dbReference>
<dbReference type="SUPFAM" id="SSF52172">
    <property type="entry name" value="CheY-like"/>
    <property type="match status" value="1"/>
</dbReference>
<proteinExistence type="predicted"/>
<dbReference type="InterPro" id="IPR001789">
    <property type="entry name" value="Sig_transdc_resp-reg_receiver"/>
</dbReference>
<dbReference type="GO" id="GO:0000160">
    <property type="term" value="P:phosphorelay signal transduction system"/>
    <property type="evidence" value="ECO:0007669"/>
    <property type="project" value="InterPro"/>
</dbReference>
<dbReference type="SUPFAM" id="SSF46894">
    <property type="entry name" value="C-terminal effector domain of the bipartite response regulators"/>
    <property type="match status" value="1"/>
</dbReference>
<evidence type="ECO:0000256" key="1">
    <source>
        <dbReference type="ARBA" id="ARBA00022553"/>
    </source>
</evidence>
<dbReference type="Pfam" id="PF00196">
    <property type="entry name" value="GerE"/>
    <property type="match status" value="1"/>
</dbReference>
<dbReference type="InterPro" id="IPR016032">
    <property type="entry name" value="Sig_transdc_resp-reg_C-effctor"/>
</dbReference>
<sequence length="237" mass="24907">MSESVPQPGQSPIRVFLVDDQELVRAGFRMVLDAQDDMTVVGEAGDGQAALDQLASVPADVVLMDIRMPRMDGVAATKALCGKGSGATRVVVLTTFDLDEYAFAALKAGAAGFLLKDAGPADLLAAIRAVHRGDSVIAPSTTRRLLDHFAGALPDSPGAPAAADRSRLAPLTAREVEVLTAVGRGLTNAEIAATLFMAEATVKTHIGRVLHKLDLRDRVQMVLLAYETGLVGVRPRS</sequence>
<dbReference type="PROSITE" id="PS50043">
    <property type="entry name" value="HTH_LUXR_2"/>
    <property type="match status" value="1"/>
</dbReference>
<dbReference type="RefSeq" id="WP_048694610.1">
    <property type="nucleotide sequence ID" value="NZ_HG764815.1"/>
</dbReference>
<dbReference type="AlphaFoldDB" id="W6JYR7"/>
<dbReference type="OrthoDB" id="9808843at2"/>
<dbReference type="SMART" id="SM00421">
    <property type="entry name" value="HTH_LUXR"/>
    <property type="match status" value="1"/>
</dbReference>
<dbReference type="GO" id="GO:0003677">
    <property type="term" value="F:DNA binding"/>
    <property type="evidence" value="ECO:0007669"/>
    <property type="project" value="UniProtKB-KW"/>
</dbReference>
<gene>
    <name evidence="8" type="primary">yxjL</name>
    <name evidence="8" type="ORF">BN11_340017</name>
</gene>
<feature type="domain" description="Response regulatory" evidence="7">
    <location>
        <begin position="14"/>
        <end position="131"/>
    </location>
</feature>
<evidence type="ECO:0000313" key="9">
    <source>
        <dbReference type="Proteomes" id="UP000035763"/>
    </source>
</evidence>
<comment type="caution">
    <text evidence="8">The sequence shown here is derived from an EMBL/GenBank/DDBJ whole genome shotgun (WGS) entry which is preliminary data.</text>
</comment>
<feature type="modified residue" description="4-aspartylphosphate" evidence="5">
    <location>
        <position position="65"/>
    </location>
</feature>
<dbReference type="EMBL" id="CAJA01000268">
    <property type="protein sequence ID" value="CCH73866.1"/>
    <property type="molecule type" value="Genomic_DNA"/>
</dbReference>
<evidence type="ECO:0000256" key="2">
    <source>
        <dbReference type="ARBA" id="ARBA00023015"/>
    </source>
</evidence>
<keyword evidence="2" id="KW-0805">Transcription regulation</keyword>
<evidence type="ECO:0000256" key="3">
    <source>
        <dbReference type="ARBA" id="ARBA00023125"/>
    </source>
</evidence>
<accession>W6JYR7</accession>
<name>W6JYR7_9MICO</name>
<dbReference type="InterPro" id="IPR011006">
    <property type="entry name" value="CheY-like_superfamily"/>
</dbReference>
<reference evidence="8 9" key="1">
    <citation type="journal article" date="2013" name="ISME J.">
        <title>A metabolic model for members of the genus Tetrasphaera involved in enhanced biological phosphorus removal.</title>
        <authorList>
            <person name="Kristiansen R."/>
            <person name="Nguyen H.T.T."/>
            <person name="Saunders A.M."/>
            <person name="Nielsen J.L."/>
            <person name="Wimmer R."/>
            <person name="Le V.Q."/>
            <person name="McIlroy S.J."/>
            <person name="Petrovski S."/>
            <person name="Seviour R.J."/>
            <person name="Calteau A."/>
            <person name="Nielsen K.L."/>
            <person name="Nielsen P.H."/>
        </authorList>
    </citation>
    <scope>NUCLEOTIDE SEQUENCE [LARGE SCALE GENOMIC DNA]</scope>
    <source>
        <strain evidence="8 9">Ben110</strain>
    </source>
</reference>
<evidence type="ECO:0000259" key="7">
    <source>
        <dbReference type="PROSITE" id="PS50110"/>
    </source>
</evidence>
<dbReference type="PANTHER" id="PTHR43214:SF24">
    <property type="entry name" value="TRANSCRIPTIONAL REGULATORY PROTEIN NARL-RELATED"/>
    <property type="match status" value="1"/>
</dbReference>
<dbReference type="PROSITE" id="PS00622">
    <property type="entry name" value="HTH_LUXR_1"/>
    <property type="match status" value="1"/>
</dbReference>